<keyword evidence="2" id="KW-1185">Reference proteome</keyword>
<dbReference type="EMBL" id="JADNRY010000018">
    <property type="protein sequence ID" value="KAF9073422.1"/>
    <property type="molecule type" value="Genomic_DNA"/>
</dbReference>
<evidence type="ECO:0000313" key="1">
    <source>
        <dbReference type="EMBL" id="KAF9073422.1"/>
    </source>
</evidence>
<dbReference type="AlphaFoldDB" id="A0A9P5Q3J2"/>
<protein>
    <submittedName>
        <fullName evidence="1">Uncharacterized protein</fullName>
    </submittedName>
</protein>
<proteinExistence type="predicted"/>
<gene>
    <name evidence="1" type="ORF">BDP27DRAFT_1445053</name>
</gene>
<accession>A0A9P5Q3J2</accession>
<organism evidence="1 2">
    <name type="scientific">Rhodocollybia butyracea</name>
    <dbReference type="NCBI Taxonomy" id="206335"/>
    <lineage>
        <taxon>Eukaryota</taxon>
        <taxon>Fungi</taxon>
        <taxon>Dikarya</taxon>
        <taxon>Basidiomycota</taxon>
        <taxon>Agaricomycotina</taxon>
        <taxon>Agaricomycetes</taxon>
        <taxon>Agaricomycetidae</taxon>
        <taxon>Agaricales</taxon>
        <taxon>Marasmiineae</taxon>
        <taxon>Omphalotaceae</taxon>
        <taxon>Rhodocollybia</taxon>
    </lineage>
</organism>
<comment type="caution">
    <text evidence="1">The sequence shown here is derived from an EMBL/GenBank/DDBJ whole genome shotgun (WGS) entry which is preliminary data.</text>
</comment>
<evidence type="ECO:0000313" key="2">
    <source>
        <dbReference type="Proteomes" id="UP000772434"/>
    </source>
</evidence>
<dbReference type="Proteomes" id="UP000772434">
    <property type="component" value="Unassembled WGS sequence"/>
</dbReference>
<name>A0A9P5Q3J2_9AGAR</name>
<sequence>MASAKVGFENASKFTIQGSEFNTVAGDQLITVNHNTNYVGDSPSTQLISGRRFRVIPDGDVFVLRTRLSVSKDSQDKVRAVRSISTVQVVGLGESRNFTAVTYEGPQSKEAFENDLIQYSQSRRHHNFAQLFGVVHGASAPALIFHSELIPLKYFAKLCSSSPLALAYLKYRYSLDSLETVMSIYTYNHMWNIPDKSELYWMQPTSGLICTGPLAPSSNLESMQESHHLWNQVDQLQRIVPPLGFAHYTSDRDVIKHIEDHFGTVVSFVALLLGNKAGVVVNGSGHLFRFGSVVSMDYYPPQDPPKPRRIIAQISPTSKVPYLVGRWINIFGTALELHSSGWARVLYGSEKPLYPSFRCDIKAHLSTNDIQSAWLSQAECILENIEQKYVLFSSEIKMTLDTMSQPRMGPNSYKNTYLFIAPVEVTEIESIPYFSFNVQPYFWSFDENGAQPISRTTQDLLGLPSFEARVAGGKSWSTIEHMAVSQYLKSKGFSSGMKYSCKHGYPLFQGPENTVTNDEFEIIEAVKDTEDDWELIPEDKVYHSSDVSMNQWLL</sequence>
<reference evidence="1" key="1">
    <citation type="submission" date="2020-11" db="EMBL/GenBank/DDBJ databases">
        <authorList>
            <consortium name="DOE Joint Genome Institute"/>
            <person name="Ahrendt S."/>
            <person name="Riley R."/>
            <person name="Andreopoulos W."/>
            <person name="Labutti K."/>
            <person name="Pangilinan J."/>
            <person name="Ruiz-Duenas F.J."/>
            <person name="Barrasa J.M."/>
            <person name="Sanchez-Garcia M."/>
            <person name="Camarero S."/>
            <person name="Miyauchi S."/>
            <person name="Serrano A."/>
            <person name="Linde D."/>
            <person name="Babiker R."/>
            <person name="Drula E."/>
            <person name="Ayuso-Fernandez I."/>
            <person name="Pacheco R."/>
            <person name="Padilla G."/>
            <person name="Ferreira P."/>
            <person name="Barriuso J."/>
            <person name="Kellner H."/>
            <person name="Castanera R."/>
            <person name="Alfaro M."/>
            <person name="Ramirez L."/>
            <person name="Pisabarro A.G."/>
            <person name="Kuo A."/>
            <person name="Tritt A."/>
            <person name="Lipzen A."/>
            <person name="He G."/>
            <person name="Yan M."/>
            <person name="Ng V."/>
            <person name="Cullen D."/>
            <person name="Martin F."/>
            <person name="Rosso M.-N."/>
            <person name="Henrissat B."/>
            <person name="Hibbett D."/>
            <person name="Martinez A.T."/>
            <person name="Grigoriev I.V."/>
        </authorList>
    </citation>
    <scope>NUCLEOTIDE SEQUENCE</scope>
    <source>
        <strain evidence="1">AH 40177</strain>
    </source>
</reference>
<dbReference type="OrthoDB" id="3063557at2759"/>